<dbReference type="Pfam" id="PF02171">
    <property type="entry name" value="Piwi"/>
    <property type="match status" value="1"/>
</dbReference>
<dbReference type="Pfam" id="PF16486">
    <property type="entry name" value="ArgoN"/>
    <property type="match status" value="1"/>
</dbReference>
<proteinExistence type="predicted"/>
<gene>
    <name evidence="4" type="ORF">B0T16DRAFT_326217</name>
</gene>
<dbReference type="InterPro" id="IPR045246">
    <property type="entry name" value="Piwi_ago-like"/>
</dbReference>
<dbReference type="SUPFAM" id="SSF53098">
    <property type="entry name" value="Ribonuclease H-like"/>
    <property type="match status" value="1"/>
</dbReference>
<dbReference type="CDD" id="cd04657">
    <property type="entry name" value="Piwi_ago-like"/>
    <property type="match status" value="1"/>
</dbReference>
<dbReference type="EMBL" id="JAULSV010000003">
    <property type="protein sequence ID" value="KAK0649440.1"/>
    <property type="molecule type" value="Genomic_DNA"/>
</dbReference>
<keyword evidence="5" id="KW-1185">Reference proteome</keyword>
<dbReference type="Pfam" id="PF16488">
    <property type="entry name" value="ArgoL2"/>
    <property type="match status" value="1"/>
</dbReference>
<dbReference type="InterPro" id="IPR032472">
    <property type="entry name" value="ArgoL2"/>
</dbReference>
<feature type="domain" description="Piwi" evidence="3">
    <location>
        <begin position="565"/>
        <end position="856"/>
    </location>
</feature>
<reference evidence="4" key="1">
    <citation type="submission" date="2023-06" db="EMBL/GenBank/DDBJ databases">
        <title>Genome-scale phylogeny and comparative genomics of the fungal order Sordariales.</title>
        <authorList>
            <consortium name="Lawrence Berkeley National Laboratory"/>
            <person name="Hensen N."/>
            <person name="Bonometti L."/>
            <person name="Westerberg I."/>
            <person name="Brannstrom I.O."/>
            <person name="Guillou S."/>
            <person name="Cros-Aarteil S."/>
            <person name="Calhoun S."/>
            <person name="Haridas S."/>
            <person name="Kuo A."/>
            <person name="Mondo S."/>
            <person name="Pangilinan J."/>
            <person name="Riley R."/>
            <person name="Labutti K."/>
            <person name="Andreopoulos B."/>
            <person name="Lipzen A."/>
            <person name="Chen C."/>
            <person name="Yanf M."/>
            <person name="Daum C."/>
            <person name="Ng V."/>
            <person name="Clum A."/>
            <person name="Steindorff A."/>
            <person name="Ohm R."/>
            <person name="Martin F."/>
            <person name="Silar P."/>
            <person name="Natvig D."/>
            <person name="Lalanne C."/>
            <person name="Gautier V."/>
            <person name="Ament-Velasquez S.L."/>
            <person name="Kruys A."/>
            <person name="Hutchinson M.I."/>
            <person name="Powell A.J."/>
            <person name="Barry K."/>
            <person name="Miller A.N."/>
            <person name="Grigoriev I.V."/>
            <person name="Debuchy R."/>
            <person name="Gladieux P."/>
            <person name="Thoren M.H."/>
            <person name="Johannesson H."/>
        </authorList>
    </citation>
    <scope>NUCLEOTIDE SEQUENCE</scope>
    <source>
        <strain evidence="4">SMH2532-1</strain>
    </source>
</reference>
<dbReference type="Gene3D" id="3.30.420.10">
    <property type="entry name" value="Ribonuclease H-like superfamily/Ribonuclease H"/>
    <property type="match status" value="1"/>
</dbReference>
<name>A0AA39YEC0_9PEZI</name>
<evidence type="ECO:0000313" key="5">
    <source>
        <dbReference type="Proteomes" id="UP001174936"/>
    </source>
</evidence>
<dbReference type="CDD" id="cd02846">
    <property type="entry name" value="PAZ_argonaute_like"/>
    <property type="match status" value="1"/>
</dbReference>
<evidence type="ECO:0000259" key="3">
    <source>
        <dbReference type="PROSITE" id="PS50822"/>
    </source>
</evidence>
<sequence>MSSANKSDGLDFSIPKHINRRIDLPPEAYAPHNNECKYAFPKRPGFNVRDPEANIYVNQFRVQSCTGVDVYQYDVSLSPIPTHEVVYKKIWATKTVQNALKSKGNAPWLHDGVKLAWSSSNVSGRIVVDVDLGAEQGGTPGRPNQQFTLTVRQTSKIRLEVLRQYLQGQYDWDTNVLECMNCLDHILRQGPSENFKLIKRTLFHEGADSVRLGSFVEAVKGAYSAMRMTESLQSGGIGLSINVDVSNQSFWIGQKMDQVIRNFLSNTNRQLQNVQTGDLYRFLAPVKQGQTWVQSEAFKQLKRLCRLRFVTTHNKDDQREYTIFKFTFDKELGAQGSNAKSTKFEKKDENGNKRSISIFDYYLERHKCKIQHWQLPLIQTGKGGLFPIETCEVRRLNPYPFKLDPSQTQEMIKFAVQRPPQRKEGIMRAVALMNWGKDRYLNAFGMKINPTMSAVKARIIKNPDMTFKNKKLNPGVSGRWDLRGYQFAEPNPAPLNSWGVICYPGGIDKAAAANFVKGFINAYKSHGGKIANEPIIIEPPRVTDAQIIQVSYEKIGNNFRANPQIMLVILGNRDTGTYESLKRQADCYTGIVTQMLLANNARKCAPQYCSNLAMKVNAKLGGQTANTIVPPMPKNTAMIGVDVSHASPGVEKASMASMCMSMDKNAAYYQGRVETNGWRVEILHPKGVANMLEPMLRAWTTKNKAFPENLFYFRDGVAEGQFIHVLEHEIKAVKAVLDKVHQEKRKTPAPTKITVIIATKRHHIRFFPERGDRNGNPLPGTLVDKEVTHPFQYDFYLCSHVAIQGTARPVHYTVIRDDIKMKHEDLQKMIYHQCYQYCRSTTPVSLHPAVYYAHLAGNRGRPHESAPGARTESRAGQTATSKNKPDPSPVVGLASDGKNDFTKAMFTSGMWYV</sequence>
<dbReference type="Pfam" id="PF08699">
    <property type="entry name" value="ArgoL1"/>
    <property type="match status" value="1"/>
</dbReference>
<dbReference type="GO" id="GO:0003723">
    <property type="term" value="F:RNA binding"/>
    <property type="evidence" value="ECO:0007669"/>
    <property type="project" value="InterPro"/>
</dbReference>
<dbReference type="Gene3D" id="3.40.50.2300">
    <property type="match status" value="1"/>
</dbReference>
<evidence type="ECO:0000259" key="2">
    <source>
        <dbReference type="PROSITE" id="PS50821"/>
    </source>
</evidence>
<dbReference type="InterPro" id="IPR032474">
    <property type="entry name" value="Argonaute_N"/>
</dbReference>
<dbReference type="AlphaFoldDB" id="A0AA39YEC0"/>
<dbReference type="Pfam" id="PF16487">
    <property type="entry name" value="ArgoMid"/>
    <property type="match status" value="1"/>
</dbReference>
<dbReference type="Gene3D" id="2.170.260.10">
    <property type="entry name" value="paz domain"/>
    <property type="match status" value="1"/>
</dbReference>
<evidence type="ECO:0000313" key="4">
    <source>
        <dbReference type="EMBL" id="KAK0649440.1"/>
    </source>
</evidence>
<feature type="region of interest" description="Disordered" evidence="1">
    <location>
        <begin position="860"/>
        <end position="895"/>
    </location>
</feature>
<dbReference type="PROSITE" id="PS50822">
    <property type="entry name" value="PIWI"/>
    <property type="match status" value="1"/>
</dbReference>
<accession>A0AA39YEC0</accession>
<organism evidence="4 5">
    <name type="scientific">Cercophora newfieldiana</name>
    <dbReference type="NCBI Taxonomy" id="92897"/>
    <lineage>
        <taxon>Eukaryota</taxon>
        <taxon>Fungi</taxon>
        <taxon>Dikarya</taxon>
        <taxon>Ascomycota</taxon>
        <taxon>Pezizomycotina</taxon>
        <taxon>Sordariomycetes</taxon>
        <taxon>Sordariomycetidae</taxon>
        <taxon>Sordariales</taxon>
        <taxon>Lasiosphaeriaceae</taxon>
        <taxon>Cercophora</taxon>
    </lineage>
</organism>
<dbReference type="PROSITE" id="PS50821">
    <property type="entry name" value="PAZ"/>
    <property type="match status" value="1"/>
</dbReference>
<dbReference type="InterPro" id="IPR003165">
    <property type="entry name" value="Piwi"/>
</dbReference>
<dbReference type="InterPro" id="IPR012337">
    <property type="entry name" value="RNaseH-like_sf"/>
</dbReference>
<dbReference type="InterPro" id="IPR014811">
    <property type="entry name" value="ArgoL1"/>
</dbReference>
<feature type="domain" description="PAZ" evidence="2">
    <location>
        <begin position="278"/>
        <end position="395"/>
    </location>
</feature>
<dbReference type="Proteomes" id="UP001174936">
    <property type="component" value="Unassembled WGS sequence"/>
</dbReference>
<dbReference type="SMART" id="SM01163">
    <property type="entry name" value="DUF1785"/>
    <property type="match status" value="1"/>
</dbReference>
<dbReference type="InterPro" id="IPR003100">
    <property type="entry name" value="PAZ_dom"/>
</dbReference>
<dbReference type="InterPro" id="IPR036397">
    <property type="entry name" value="RNaseH_sf"/>
</dbReference>
<dbReference type="SMART" id="SM00950">
    <property type="entry name" value="Piwi"/>
    <property type="match status" value="1"/>
</dbReference>
<comment type="caution">
    <text evidence="4">The sequence shown here is derived from an EMBL/GenBank/DDBJ whole genome shotgun (WGS) entry which is preliminary data.</text>
</comment>
<dbReference type="Pfam" id="PF02170">
    <property type="entry name" value="PAZ"/>
    <property type="match status" value="1"/>
</dbReference>
<dbReference type="InterPro" id="IPR036085">
    <property type="entry name" value="PAZ_dom_sf"/>
</dbReference>
<dbReference type="SUPFAM" id="SSF101690">
    <property type="entry name" value="PAZ domain"/>
    <property type="match status" value="1"/>
</dbReference>
<evidence type="ECO:0000256" key="1">
    <source>
        <dbReference type="SAM" id="MobiDB-lite"/>
    </source>
</evidence>
<protein>
    <submittedName>
        <fullName evidence="4">Ribonuclease H-like domain-containing protein</fullName>
    </submittedName>
</protein>
<dbReference type="PANTHER" id="PTHR22891">
    <property type="entry name" value="EUKARYOTIC TRANSLATION INITIATION FACTOR 2C"/>
    <property type="match status" value="1"/>
</dbReference>
<dbReference type="InterPro" id="IPR032473">
    <property type="entry name" value="Argonaute_Mid_dom"/>
</dbReference>